<gene>
    <name evidence="14" type="ORF">Vretifemale_14833</name>
    <name evidence="15" type="ORF">Vretimale_11563</name>
</gene>
<dbReference type="GO" id="GO:0003723">
    <property type="term" value="F:RNA binding"/>
    <property type="evidence" value="ECO:0007669"/>
    <property type="project" value="InterPro"/>
</dbReference>
<evidence type="ECO:0000313" key="16">
    <source>
        <dbReference type="Proteomes" id="UP000722791"/>
    </source>
</evidence>
<comment type="catalytic activity">
    <reaction evidence="11">
        <text>adenosine(37) in tRNA(Ala) + H2O + H(+) = inosine(37) in tRNA(Ala) + NH4(+)</text>
        <dbReference type="Rhea" id="RHEA:50968"/>
        <dbReference type="Rhea" id="RHEA-COMP:12855"/>
        <dbReference type="Rhea" id="RHEA-COMP:12856"/>
        <dbReference type="ChEBI" id="CHEBI:15377"/>
        <dbReference type="ChEBI" id="CHEBI:15378"/>
        <dbReference type="ChEBI" id="CHEBI:28938"/>
        <dbReference type="ChEBI" id="CHEBI:74411"/>
        <dbReference type="ChEBI" id="CHEBI:82852"/>
        <dbReference type="EC" id="3.5.4.34"/>
    </reaction>
</comment>
<evidence type="ECO:0000256" key="7">
    <source>
        <dbReference type="ARBA" id="ARBA00038326"/>
    </source>
</evidence>
<evidence type="ECO:0000313" key="15">
    <source>
        <dbReference type="EMBL" id="GIM07440.1"/>
    </source>
</evidence>
<evidence type="ECO:0000256" key="10">
    <source>
        <dbReference type="ARBA" id="ARBA00041760"/>
    </source>
</evidence>
<dbReference type="AlphaFoldDB" id="A0A8J4GHQ1"/>
<feature type="compositionally biased region" description="Polar residues" evidence="12">
    <location>
        <begin position="538"/>
        <end position="556"/>
    </location>
</feature>
<keyword evidence="17" id="KW-1185">Reference proteome</keyword>
<dbReference type="Pfam" id="PF02137">
    <property type="entry name" value="A_deamin"/>
    <property type="match status" value="2"/>
</dbReference>
<organism evidence="15 16">
    <name type="scientific">Volvox reticuliferus</name>
    <dbReference type="NCBI Taxonomy" id="1737510"/>
    <lineage>
        <taxon>Eukaryota</taxon>
        <taxon>Viridiplantae</taxon>
        <taxon>Chlorophyta</taxon>
        <taxon>core chlorophytes</taxon>
        <taxon>Chlorophyceae</taxon>
        <taxon>CS clade</taxon>
        <taxon>Chlamydomonadales</taxon>
        <taxon>Volvocaceae</taxon>
        <taxon>Volvox</taxon>
    </lineage>
</organism>
<dbReference type="Proteomes" id="UP000722791">
    <property type="component" value="Unassembled WGS sequence"/>
</dbReference>
<feature type="region of interest" description="Disordered" evidence="12">
    <location>
        <begin position="167"/>
        <end position="194"/>
    </location>
</feature>
<dbReference type="OrthoDB" id="10268011at2759"/>
<keyword evidence="3" id="KW-0378">Hydrolase</keyword>
<evidence type="ECO:0000256" key="12">
    <source>
        <dbReference type="SAM" id="MobiDB-lite"/>
    </source>
</evidence>
<evidence type="ECO:0000256" key="6">
    <source>
        <dbReference type="ARBA" id="ARBA00037784"/>
    </source>
</evidence>
<dbReference type="Proteomes" id="UP000747110">
    <property type="component" value="Unassembled WGS sequence"/>
</dbReference>
<comment type="caution">
    <text evidence="15">The sequence shown here is derived from an EMBL/GenBank/DDBJ whole genome shotgun (WGS) entry which is preliminary data.</text>
</comment>
<evidence type="ECO:0000313" key="14">
    <source>
        <dbReference type="EMBL" id="GIL86571.1"/>
    </source>
</evidence>
<name>A0A8J4GHQ1_9CHLO</name>
<evidence type="ECO:0000256" key="3">
    <source>
        <dbReference type="ARBA" id="ARBA00022801"/>
    </source>
</evidence>
<keyword evidence="2" id="KW-0479">Metal-binding</keyword>
<accession>A0A8J4GHQ1</accession>
<evidence type="ECO:0000259" key="13">
    <source>
        <dbReference type="PROSITE" id="PS50141"/>
    </source>
</evidence>
<keyword evidence="1" id="KW-0819">tRNA processing</keyword>
<comment type="function">
    <text evidence="6">Specifically deaminates adenosine-37 to inosine in tRNA-Ala.</text>
</comment>
<dbReference type="SMART" id="SM00552">
    <property type="entry name" value="ADEAMc"/>
    <property type="match status" value="1"/>
</dbReference>
<dbReference type="GO" id="GO:0046872">
    <property type="term" value="F:metal ion binding"/>
    <property type="evidence" value="ECO:0007669"/>
    <property type="project" value="UniProtKB-KW"/>
</dbReference>
<evidence type="ECO:0000256" key="1">
    <source>
        <dbReference type="ARBA" id="ARBA00022694"/>
    </source>
</evidence>
<dbReference type="GO" id="GO:0043829">
    <property type="term" value="F:tRNA-specific adenosine-37 deaminase activity"/>
    <property type="evidence" value="ECO:0007669"/>
    <property type="project" value="UniProtKB-EC"/>
</dbReference>
<dbReference type="GO" id="GO:0008033">
    <property type="term" value="P:tRNA processing"/>
    <property type="evidence" value="ECO:0007669"/>
    <property type="project" value="UniProtKB-KW"/>
</dbReference>
<feature type="region of interest" description="Disordered" evidence="12">
    <location>
        <begin position="866"/>
        <end position="890"/>
    </location>
</feature>
<evidence type="ECO:0000256" key="8">
    <source>
        <dbReference type="ARBA" id="ARBA00038940"/>
    </source>
</evidence>
<dbReference type="EC" id="3.5.4.34" evidence="8"/>
<evidence type="ECO:0000256" key="4">
    <source>
        <dbReference type="ARBA" id="ARBA00022833"/>
    </source>
</evidence>
<evidence type="ECO:0000256" key="11">
    <source>
        <dbReference type="ARBA" id="ARBA00047635"/>
    </source>
</evidence>
<reference evidence="15" key="1">
    <citation type="journal article" date="2021" name="Proc. Natl. Acad. Sci. U.S.A.">
        <title>Three genomes in the algal genus Volvox reveal the fate of a haploid sex-determining region after a transition to homothallism.</title>
        <authorList>
            <person name="Yamamoto K."/>
            <person name="Hamaji T."/>
            <person name="Kawai-Toyooka H."/>
            <person name="Matsuzaki R."/>
            <person name="Takahashi F."/>
            <person name="Nishimura Y."/>
            <person name="Kawachi M."/>
            <person name="Noguchi H."/>
            <person name="Minakuchi Y."/>
            <person name="Umen J.G."/>
            <person name="Toyoda A."/>
            <person name="Nozaki H."/>
        </authorList>
    </citation>
    <scope>NUCLEOTIDE SEQUENCE</scope>
    <source>
        <strain evidence="15">NIES-3785</strain>
        <strain evidence="14">NIES-3786</strain>
    </source>
</reference>
<dbReference type="PANTHER" id="PTHR46516">
    <property type="entry name" value="TRNA-SPECIFIC ADENOSINE DEAMINASE 1"/>
    <property type="match status" value="1"/>
</dbReference>
<evidence type="ECO:0000256" key="9">
    <source>
        <dbReference type="ARBA" id="ARBA00040502"/>
    </source>
</evidence>
<evidence type="ECO:0000313" key="17">
    <source>
        <dbReference type="Proteomes" id="UP000747110"/>
    </source>
</evidence>
<sequence>MFDDDDLAAAVSAAVASAYTSLPKTGKPQPNEYTVLAGFAITYDSGSVDSGATGPPKLPSASSHYLSLTESAPADISGNPSQPFSPSAGCPPYSSLASASAATTVQEISMGTGSIVAVALGTGTKCLGATKRSPLGDVINDSHAEVVARRALLAWLYGEAALALRQGSDGGGGAGTPSMPTDSGSDARVKQHPSAPNLSVFEVVRARATGVVGVGGVRRQCGSREGSDATTGNTGCGKDTHDGVAGSAPEPGNCEFTRREDSPVRQLTMQPRPPRLRLQLRPGLRLVMYVSQPPCGDASILGVEESSAAECGSRGRMQHCGMECSNWGGRVSSRRAGNTDALGTSGDCRPADAGAISLDGAASDGADAVMGNSRIVAAAAPLAMHMDTPSEASTIVSAAANVVVTPATINVVPSVRFRTGAKVIKLMAEGKESALAPFAVAAASVPPPPPTQPQPPACTGAVDTSAAMPMAAKPAGHDNKAAGGTTPLAEQTTVGFPPQPQPPFPILPPSCITTPESPMQGIPAGVTPVAGLQGESHGGSSRTQPAGSIAGTTASQPGMVLEASIGPASVRDGCDSRNIDRGGSGRGNGLVPRVPQAGDVEADAEQFLAAGAIRRKPGRGDATLSLSCSDKISRWCCLGVQGALLSGLLERPLYLELLAIGATPAMEMTLGADAARLAVVAAARRAFGSRLVQDSERAAALNGTGNALAAPFMLHPPRVAALPPPANIPGLSPDTTRKVASGVSVNWSATPGACMQLLMQCQQQPNGPKPKPQQSPGKSMAIAPALGRWTVGVPHRGGDHEVTLAADGRKAGAAKKGPAWSSERTHSRLCPAAMQRRMVALLKEMPDTPQVMDFLDMMGFSELATSGPGTSIDGDGGGGESVGNGGVSDRASEAAGWEELSYKQLKHLLGGHYCAAWKALQRPPGLFSLWLTKLLRHGDFRAAATVVVPAAPQHQLYQCPKQQLANPHCCSIDVGDEHDVPGV</sequence>
<comment type="similarity">
    <text evidence="7">Belongs to the ADAT1 family.</text>
</comment>
<feature type="domain" description="A to I editase" evidence="13">
    <location>
        <begin position="119"/>
        <end position="300"/>
    </location>
</feature>
<dbReference type="PROSITE" id="PS50141">
    <property type="entry name" value="A_DEAMIN_EDITASE"/>
    <property type="match status" value="2"/>
</dbReference>
<proteinExistence type="inferred from homology"/>
<feature type="region of interest" description="Disordered" evidence="12">
    <location>
        <begin position="221"/>
        <end position="261"/>
    </location>
</feature>
<dbReference type="PANTHER" id="PTHR46516:SF1">
    <property type="entry name" value="TRNA-SPECIFIC ADENOSINE DEAMINASE 1"/>
    <property type="match status" value="1"/>
</dbReference>
<keyword evidence="4" id="KW-0862">Zinc</keyword>
<feature type="compositionally biased region" description="Gly residues" evidence="12">
    <location>
        <begin position="874"/>
        <end position="886"/>
    </location>
</feature>
<dbReference type="EMBL" id="BNCQ01000024">
    <property type="protein sequence ID" value="GIM07440.1"/>
    <property type="molecule type" value="Genomic_DNA"/>
</dbReference>
<protein>
    <recommendedName>
        <fullName evidence="9">tRNA-specific adenosine deaminase 1</fullName>
        <ecNumber evidence="8">3.5.4.34</ecNumber>
    </recommendedName>
    <alternativeName>
        <fullName evidence="10">tRNA-specific adenosine-37 deaminase</fullName>
    </alternativeName>
</protein>
<dbReference type="EMBL" id="BNCP01000036">
    <property type="protein sequence ID" value="GIL86571.1"/>
    <property type="molecule type" value="Genomic_DNA"/>
</dbReference>
<feature type="region of interest" description="Disordered" evidence="12">
    <location>
        <begin position="531"/>
        <end position="556"/>
    </location>
</feature>
<feature type="domain" description="A to I editase" evidence="13">
    <location>
        <begin position="620"/>
        <end position="841"/>
    </location>
</feature>
<evidence type="ECO:0000256" key="5">
    <source>
        <dbReference type="ARBA" id="ARBA00037026"/>
    </source>
</evidence>
<dbReference type="InterPro" id="IPR002466">
    <property type="entry name" value="A_deamin"/>
</dbReference>
<evidence type="ECO:0000256" key="2">
    <source>
        <dbReference type="ARBA" id="ARBA00022723"/>
    </source>
</evidence>
<comment type="cofactor">
    <cofactor evidence="5">
        <name>1D-myo-inositol hexakisphosphate</name>
        <dbReference type="ChEBI" id="CHEBI:58130"/>
    </cofactor>
</comment>